<evidence type="ECO:0000259" key="3">
    <source>
        <dbReference type="PROSITE" id="PS50994"/>
    </source>
</evidence>
<dbReference type="Gene3D" id="3.30.420.10">
    <property type="entry name" value="Ribonuclease H-like superfamily/Ribonuclease H"/>
    <property type="match status" value="1"/>
</dbReference>
<feature type="domain" description="Integrase catalytic" evidence="3">
    <location>
        <begin position="19"/>
        <end position="195"/>
    </location>
</feature>
<dbReference type="PROSITE" id="PS50994">
    <property type="entry name" value="INTEGRASE"/>
    <property type="match status" value="1"/>
</dbReference>
<dbReference type="InterPro" id="IPR036397">
    <property type="entry name" value="RNaseH_sf"/>
</dbReference>
<gene>
    <name evidence="4" type="ORF">BSOLF_1087</name>
</gene>
<dbReference type="Pfam" id="PF00665">
    <property type="entry name" value="rve"/>
    <property type="match status" value="1"/>
</dbReference>
<sequence length="320" mass="37151">MRDFMQPLRPQVQALATVRFETPPGKQAQVDWGEVTVDWNGSKKKLHLFVMTLGFSRMVYVEFMENEKLTTLIGCHLRAMQYFGGITETVLYDNMKTVVTGVDEKGEVIWNERFARFAEHHGFILKRCRPYRPRTKGKVENGVKYVKQNFWPRILTFTSLAELNRKARDWMETYANVRIHGTTHERPIDRFALEKLNDFNGIPFENADRHSRKVSSDCLVSFPSNLYSVPYSYVGQKVEVLDEQNGRILIFHGQRKIAEHIKTTGKHQVILKKEHYDGIPTTSTRKVSTPAQRLVQSDAPEVHQRSLKDYEQFAEEAVSQ</sequence>
<dbReference type="Pfam" id="PF22483">
    <property type="entry name" value="Mu-transpos_C_2"/>
    <property type="match status" value="1"/>
</dbReference>
<dbReference type="EMBL" id="PEBX01000233">
    <property type="protein sequence ID" value="PTQ55018.1"/>
    <property type="molecule type" value="Genomic_DNA"/>
</dbReference>
<dbReference type="AlphaFoldDB" id="A0A2R6XX64"/>
<dbReference type="PANTHER" id="PTHR35004:SF6">
    <property type="entry name" value="TRANSPOSASE"/>
    <property type="match status" value="1"/>
</dbReference>
<name>A0A2R6XX64_9BACL</name>
<reference evidence="5" key="1">
    <citation type="journal article" date="2018" name="Sci. Rep.">
        <title>Lignite coal burning seam in the remote Altai Mountains harbors a hydrogen-driven thermophilic microbial community.</title>
        <authorList>
            <person name="Kadnikov V.V."/>
            <person name="Mardanov A.V."/>
            <person name="Ivasenko D.A."/>
            <person name="Antsiferov D.V."/>
            <person name="Beletsky A.V."/>
            <person name="Karnachuk O.V."/>
            <person name="Ravin N.V."/>
        </authorList>
    </citation>
    <scope>NUCLEOTIDE SEQUENCE [LARGE SCALE GENOMIC DNA]</scope>
</reference>
<dbReference type="InterPro" id="IPR001584">
    <property type="entry name" value="Integrase_cat-core"/>
</dbReference>
<protein>
    <submittedName>
        <fullName evidence="4">Mobile element protein</fullName>
    </submittedName>
</protein>
<dbReference type="InterPro" id="IPR054353">
    <property type="entry name" value="IstA-like_C"/>
</dbReference>
<dbReference type="SUPFAM" id="SSF53098">
    <property type="entry name" value="Ribonuclease H-like"/>
    <property type="match status" value="1"/>
</dbReference>
<feature type="region of interest" description="Disordered" evidence="2">
    <location>
        <begin position="281"/>
        <end position="305"/>
    </location>
</feature>
<dbReference type="GO" id="GO:0003676">
    <property type="term" value="F:nucleic acid binding"/>
    <property type="evidence" value="ECO:0007669"/>
    <property type="project" value="InterPro"/>
</dbReference>
<evidence type="ECO:0000256" key="2">
    <source>
        <dbReference type="SAM" id="MobiDB-lite"/>
    </source>
</evidence>
<organism evidence="4 5">
    <name type="scientific">Candidatus Carbonibacillus altaicus</name>
    <dbReference type="NCBI Taxonomy" id="2163959"/>
    <lineage>
        <taxon>Bacteria</taxon>
        <taxon>Bacillati</taxon>
        <taxon>Bacillota</taxon>
        <taxon>Bacilli</taxon>
        <taxon>Bacillales</taxon>
        <taxon>Candidatus Carbonibacillus</taxon>
    </lineage>
</organism>
<evidence type="ECO:0000313" key="5">
    <source>
        <dbReference type="Proteomes" id="UP000244338"/>
    </source>
</evidence>
<dbReference type="Proteomes" id="UP000244338">
    <property type="component" value="Unassembled WGS sequence"/>
</dbReference>
<dbReference type="GO" id="GO:0015074">
    <property type="term" value="P:DNA integration"/>
    <property type="evidence" value="ECO:0007669"/>
    <property type="project" value="InterPro"/>
</dbReference>
<dbReference type="PANTHER" id="PTHR35004">
    <property type="entry name" value="TRANSPOSASE RV3428C-RELATED"/>
    <property type="match status" value="1"/>
</dbReference>
<feature type="compositionally biased region" description="Polar residues" evidence="2">
    <location>
        <begin position="281"/>
        <end position="295"/>
    </location>
</feature>
<accession>A0A2R6XX64</accession>
<comment type="similarity">
    <text evidence="1">Belongs to the transposase IS21/IS408/IS1162 family.</text>
</comment>
<dbReference type="InterPro" id="IPR012337">
    <property type="entry name" value="RNaseH-like_sf"/>
</dbReference>
<proteinExistence type="inferred from homology"/>
<dbReference type="NCBIfam" id="NF033546">
    <property type="entry name" value="transpos_IS21"/>
    <property type="match status" value="1"/>
</dbReference>
<comment type="caution">
    <text evidence="4">The sequence shown here is derived from an EMBL/GenBank/DDBJ whole genome shotgun (WGS) entry which is preliminary data.</text>
</comment>
<evidence type="ECO:0000313" key="4">
    <source>
        <dbReference type="EMBL" id="PTQ55018.1"/>
    </source>
</evidence>
<evidence type="ECO:0000256" key="1">
    <source>
        <dbReference type="ARBA" id="ARBA00009277"/>
    </source>
</evidence>